<protein>
    <submittedName>
        <fullName evidence="2">Oxidoreductase</fullName>
    </submittedName>
</protein>
<dbReference type="Pfam" id="PF00248">
    <property type="entry name" value="Aldo_ket_red"/>
    <property type="match status" value="1"/>
</dbReference>
<evidence type="ECO:0000313" key="2">
    <source>
        <dbReference type="EMBL" id="KGO86165.1"/>
    </source>
</evidence>
<dbReference type="eggNOG" id="COG0667">
    <property type="taxonomic scope" value="Bacteria"/>
</dbReference>
<dbReference type="Proteomes" id="UP000030152">
    <property type="component" value="Unassembled WGS sequence"/>
</dbReference>
<dbReference type="Gene3D" id="3.20.20.100">
    <property type="entry name" value="NADP-dependent oxidoreductase domain"/>
    <property type="match status" value="1"/>
</dbReference>
<sequence>MQYNTLKRSGLKVSEVSFGCMSLKADVKDNDVIIGKAISEGINLFDTADLYDKGSNEQLLGNALKGKRNDVLISTKVGNRWKEDGSGWDWTPRKNYILKAIDDSLKRLQTDYIDLYLLHGGTIEDPEDEVIEAFERLTDLGKIRAYGISSIRPNVIREYVSRSNIAAVMTQYSLLDRRPEEETLSLLQKNEIGVLARGTVASGLLADKPAKEYLNFTKEEVTAILKEFNANIPEGKTPSVTATRYAIDNPAITTAVVGIRTMQQLKDALAAGNASPLSAIEIENLQLLKSVNFYKEHR</sequence>
<dbReference type="PANTHER" id="PTHR43312">
    <property type="entry name" value="D-THREO-ALDOSE 1-DEHYDROGENASE"/>
    <property type="match status" value="1"/>
</dbReference>
<dbReference type="InterPro" id="IPR053135">
    <property type="entry name" value="AKR2_Oxidoreductase"/>
</dbReference>
<reference evidence="2 3" key="1">
    <citation type="submission" date="2013-09" db="EMBL/GenBank/DDBJ databases">
        <authorList>
            <person name="Zeng Z."/>
            <person name="Chen C."/>
        </authorList>
    </citation>
    <scope>NUCLEOTIDE SEQUENCE [LARGE SCALE GENOMIC DNA]</scope>
    <source>
        <strain evidence="2 3">WB 3.3-2</strain>
    </source>
</reference>
<proteinExistence type="predicted"/>
<accession>A0A0A2MD28</accession>
<dbReference type="PANTHER" id="PTHR43312:SF1">
    <property type="entry name" value="NADP-DEPENDENT OXIDOREDUCTASE DOMAIN-CONTAINING PROTEIN"/>
    <property type="match status" value="1"/>
</dbReference>
<name>A0A0A2MD28_9FLAO</name>
<keyword evidence="3" id="KW-1185">Reference proteome</keyword>
<gene>
    <name evidence="2" type="ORF">Q765_12690</name>
</gene>
<dbReference type="InterPro" id="IPR036812">
    <property type="entry name" value="NAD(P)_OxRdtase_dom_sf"/>
</dbReference>
<dbReference type="PRINTS" id="PR00069">
    <property type="entry name" value="ALDKETRDTASE"/>
</dbReference>
<evidence type="ECO:0000313" key="3">
    <source>
        <dbReference type="Proteomes" id="UP000030152"/>
    </source>
</evidence>
<organism evidence="2 3">
    <name type="scientific">Flavobacterium rivuli WB 3.3-2 = DSM 21788</name>
    <dbReference type="NCBI Taxonomy" id="1121895"/>
    <lineage>
        <taxon>Bacteria</taxon>
        <taxon>Pseudomonadati</taxon>
        <taxon>Bacteroidota</taxon>
        <taxon>Flavobacteriia</taxon>
        <taxon>Flavobacteriales</taxon>
        <taxon>Flavobacteriaceae</taxon>
        <taxon>Flavobacterium</taxon>
    </lineage>
</organism>
<dbReference type="SUPFAM" id="SSF51430">
    <property type="entry name" value="NAD(P)-linked oxidoreductase"/>
    <property type="match status" value="1"/>
</dbReference>
<dbReference type="CDD" id="cd19086">
    <property type="entry name" value="AKR_AKR11C1"/>
    <property type="match status" value="1"/>
</dbReference>
<dbReference type="AlphaFoldDB" id="A0A0A2MD28"/>
<dbReference type="EMBL" id="JRLX01000013">
    <property type="protein sequence ID" value="KGO86165.1"/>
    <property type="molecule type" value="Genomic_DNA"/>
</dbReference>
<dbReference type="STRING" id="1121895.GCA_000378485_03355"/>
<dbReference type="RefSeq" id="WP_020214531.1">
    <property type="nucleotide sequence ID" value="NZ_JRLX01000013.1"/>
</dbReference>
<feature type="domain" description="NADP-dependent oxidoreductase" evidence="1">
    <location>
        <begin position="18"/>
        <end position="285"/>
    </location>
</feature>
<dbReference type="OrthoDB" id="9773828at2"/>
<dbReference type="GO" id="GO:0016491">
    <property type="term" value="F:oxidoreductase activity"/>
    <property type="evidence" value="ECO:0007669"/>
    <property type="project" value="InterPro"/>
</dbReference>
<evidence type="ECO:0000259" key="1">
    <source>
        <dbReference type="Pfam" id="PF00248"/>
    </source>
</evidence>
<comment type="caution">
    <text evidence="2">The sequence shown here is derived from an EMBL/GenBank/DDBJ whole genome shotgun (WGS) entry which is preliminary data.</text>
</comment>
<dbReference type="InterPro" id="IPR023210">
    <property type="entry name" value="NADP_OxRdtase_dom"/>
</dbReference>
<dbReference type="InterPro" id="IPR020471">
    <property type="entry name" value="AKR"/>
</dbReference>